<dbReference type="STRING" id="45357.A0A2V1AVF6"/>
<evidence type="ECO:0000256" key="1">
    <source>
        <dbReference type="ARBA" id="ARBA00004173"/>
    </source>
</evidence>
<keyword evidence="6" id="KW-0496">Mitochondrion</keyword>
<feature type="compositionally biased region" description="Basic and acidic residues" evidence="8">
    <location>
        <begin position="186"/>
        <end position="196"/>
    </location>
</feature>
<sequence length="616" mass="70638">MKVYGSVGGITRTSKRSIFQNFKKLPFKEEDSGKHHEYSIRPDTFAFKVQGSRDTAKGKDGPIGTAHPLQKGQGSESSFNVLEYIYKNATNYPFKDHSPQDVFNKFPLTNAAKMGRVKTRPRKAKMLASDFIDDSLYNPHYGYFSQEVEIFHKEKPFDYNEIEDVDEFMDAWKKAYSKYDELNPDVNRVKTERTDPDGAEPATKQKESSSTAVISAKDMPRASPTSKFARAAQTVHRQDLVASGGFPETKKSHQLWHTPTELFSPYYGEALARFIVVNYKLNGYYPYDDLIIYEMGGGNGTLMCNILNFIKQNEPDIYARTQYKIIEISDQLALKQYSQALGQKLVSQGLDQNKVQIVNKSIFKWDKVIHDPCFFIALEVFDNFAHDVIRYDVTTGEPHQGHVLVDEAGDFYEFFTPELTHYAEAYLNLRENGNFPILPQTKSMMGKMLSLKSAIPFTNHDSIHPLFHSSLKLSLKDKLLPFKDHLTPGEFIPTRLLQFFQILKHRFPNHTLISSDFNYLPNTMPGYYNAPVVQTVIKDRMVDVSTYMCHQGYFDIMFPTDFALASDMYKQVTGKLARVESHKDFLQQWSDVEATTTKKGENPMLDFYKNVSFMVS</sequence>
<evidence type="ECO:0000313" key="10">
    <source>
        <dbReference type="Proteomes" id="UP000244309"/>
    </source>
</evidence>
<dbReference type="GO" id="GO:0032259">
    <property type="term" value="P:methylation"/>
    <property type="evidence" value="ECO:0007669"/>
    <property type="project" value="UniProtKB-KW"/>
</dbReference>
<comment type="catalytic activity">
    <reaction evidence="7">
        <text>L-arginyl-[protein] + 2 S-adenosyl-L-methionine = N(omega),N(omega)'-dimethyl-L-arginyl-[protein] + 2 S-adenosyl-L-homocysteine + 2 H(+)</text>
        <dbReference type="Rhea" id="RHEA:48108"/>
        <dbReference type="Rhea" id="RHEA-COMP:10532"/>
        <dbReference type="Rhea" id="RHEA-COMP:11992"/>
        <dbReference type="ChEBI" id="CHEBI:15378"/>
        <dbReference type="ChEBI" id="CHEBI:29965"/>
        <dbReference type="ChEBI" id="CHEBI:57856"/>
        <dbReference type="ChEBI" id="CHEBI:59789"/>
        <dbReference type="ChEBI" id="CHEBI:88221"/>
        <dbReference type="EC" id="2.1.1.320"/>
    </reaction>
</comment>
<evidence type="ECO:0000256" key="5">
    <source>
        <dbReference type="ARBA" id="ARBA00022679"/>
    </source>
</evidence>
<gene>
    <name evidence="9" type="ORF">CXQ85_000755</name>
</gene>
<dbReference type="GeneID" id="37006087"/>
<dbReference type="Gene3D" id="3.40.50.12710">
    <property type="match status" value="1"/>
</dbReference>
<evidence type="ECO:0000256" key="7">
    <source>
        <dbReference type="ARBA" id="ARBA00048612"/>
    </source>
</evidence>
<evidence type="ECO:0000313" key="9">
    <source>
        <dbReference type="EMBL" id="PVH21764.1"/>
    </source>
</evidence>
<dbReference type="EMBL" id="PKFO01000005">
    <property type="protein sequence ID" value="PVH21764.1"/>
    <property type="molecule type" value="Genomic_DNA"/>
</dbReference>
<dbReference type="PANTHER" id="PTHR12049:SF5">
    <property type="entry name" value="PROTEIN ARGININE METHYLTRANSFERASE NDUFAF7 HOMOLOG, MITOCHONDRIAL"/>
    <property type="match status" value="1"/>
</dbReference>
<feature type="region of interest" description="Disordered" evidence="8">
    <location>
        <begin position="51"/>
        <end position="74"/>
    </location>
</feature>
<dbReference type="InterPro" id="IPR003788">
    <property type="entry name" value="NDUFAF7"/>
</dbReference>
<name>A0A2V1AVF6_9ASCO</name>
<dbReference type="RefSeq" id="XP_025342704.1">
    <property type="nucleotide sequence ID" value="XM_025484489.1"/>
</dbReference>
<comment type="caution">
    <text evidence="9">The sequence shown here is derived from an EMBL/GenBank/DDBJ whole genome shotgun (WGS) entry which is preliminary data.</text>
</comment>
<evidence type="ECO:0000256" key="6">
    <source>
        <dbReference type="ARBA" id="ARBA00023128"/>
    </source>
</evidence>
<keyword evidence="10" id="KW-1185">Reference proteome</keyword>
<dbReference type="InterPro" id="IPR038375">
    <property type="entry name" value="NDUFAF7_sf"/>
</dbReference>
<evidence type="ECO:0000256" key="4">
    <source>
        <dbReference type="ARBA" id="ARBA00022603"/>
    </source>
</evidence>
<accession>A0A2V1AVF6</accession>
<dbReference type="VEuPathDB" id="FungiDB:CXQ85_000755"/>
<dbReference type="GO" id="GO:0005739">
    <property type="term" value="C:mitochondrion"/>
    <property type="evidence" value="ECO:0007669"/>
    <property type="project" value="UniProtKB-SubCell"/>
</dbReference>
<dbReference type="InterPro" id="IPR029063">
    <property type="entry name" value="SAM-dependent_MTases_sf"/>
</dbReference>
<dbReference type="SUPFAM" id="SSF53335">
    <property type="entry name" value="S-adenosyl-L-methionine-dependent methyltransferases"/>
    <property type="match status" value="1"/>
</dbReference>
<organism evidence="9 10">
    <name type="scientific">Candidozyma haemuli</name>
    <dbReference type="NCBI Taxonomy" id="45357"/>
    <lineage>
        <taxon>Eukaryota</taxon>
        <taxon>Fungi</taxon>
        <taxon>Dikarya</taxon>
        <taxon>Ascomycota</taxon>
        <taxon>Saccharomycotina</taxon>
        <taxon>Pichiomycetes</taxon>
        <taxon>Metschnikowiaceae</taxon>
        <taxon>Candidozyma</taxon>
    </lineage>
</organism>
<dbReference type="EC" id="2.1.1.320" evidence="3"/>
<dbReference type="OrthoDB" id="17415at2759"/>
<dbReference type="GO" id="GO:0035243">
    <property type="term" value="F:protein-arginine omega-N symmetric methyltransferase activity"/>
    <property type="evidence" value="ECO:0007669"/>
    <property type="project" value="UniProtKB-EC"/>
</dbReference>
<dbReference type="Proteomes" id="UP000244309">
    <property type="component" value="Unassembled WGS sequence"/>
</dbReference>
<evidence type="ECO:0000256" key="8">
    <source>
        <dbReference type="SAM" id="MobiDB-lite"/>
    </source>
</evidence>
<dbReference type="Pfam" id="PF02636">
    <property type="entry name" value="Methyltransf_28"/>
    <property type="match status" value="1"/>
</dbReference>
<dbReference type="AlphaFoldDB" id="A0A2V1AVF6"/>
<feature type="region of interest" description="Disordered" evidence="8">
    <location>
        <begin position="186"/>
        <end position="216"/>
    </location>
</feature>
<evidence type="ECO:0000256" key="2">
    <source>
        <dbReference type="ARBA" id="ARBA00005891"/>
    </source>
</evidence>
<comment type="subcellular location">
    <subcellularLocation>
        <location evidence="1">Mitochondrion</location>
    </subcellularLocation>
</comment>
<protein>
    <recommendedName>
        <fullName evidence="3">type II protein arginine methyltransferase</fullName>
        <ecNumber evidence="3">2.1.1.320</ecNumber>
    </recommendedName>
</protein>
<keyword evidence="4" id="KW-0489">Methyltransferase</keyword>
<reference evidence="9 10" key="1">
    <citation type="submission" date="2017-12" db="EMBL/GenBank/DDBJ databases">
        <title>Genome Sequence of a Multidrug-Resistant Candida haemulonii Isolate from a Patient with Chronic Leg Ulcers in Israel.</title>
        <authorList>
            <person name="Chow N.A."/>
            <person name="Gade L."/>
            <person name="Batra D."/>
            <person name="Rowe L.A."/>
            <person name="Ben-Ami R."/>
            <person name="Loparev V.N."/>
            <person name="Litvintseva A.P."/>
        </authorList>
    </citation>
    <scope>NUCLEOTIDE SEQUENCE [LARGE SCALE GENOMIC DNA]</scope>
    <source>
        <strain evidence="9 10">B11899</strain>
    </source>
</reference>
<comment type="similarity">
    <text evidence="2">Belongs to the NDUFAF7 family.</text>
</comment>
<keyword evidence="5" id="KW-0808">Transferase</keyword>
<evidence type="ECO:0000256" key="3">
    <source>
        <dbReference type="ARBA" id="ARBA00011935"/>
    </source>
</evidence>
<dbReference type="PANTHER" id="PTHR12049">
    <property type="entry name" value="PROTEIN ARGININE METHYLTRANSFERASE NDUFAF7, MITOCHONDRIAL"/>
    <property type="match status" value="1"/>
</dbReference>
<proteinExistence type="inferred from homology"/>